<dbReference type="PANTHER" id="PTHR46243">
    <property type="entry name" value="BIS(5'-ADENOSYL)-TRIPHOSPHATASE"/>
    <property type="match status" value="1"/>
</dbReference>
<evidence type="ECO:0000313" key="4">
    <source>
        <dbReference type="Proteomes" id="UP000639772"/>
    </source>
</evidence>
<sequence>MVILLRGRGFPTPPVKIASVVAAAEIFSGRVDFSGHLRRLLIPRLPFFLQPPFHATRLVCGTARMDADQFSFGPYKIDPSEVFYSTILSYAMVNLRPVLPGHILV</sequence>
<dbReference type="EMBL" id="JADCNM010000007">
    <property type="protein sequence ID" value="KAG0475239.1"/>
    <property type="molecule type" value="Genomic_DNA"/>
</dbReference>
<accession>A0A835UTK9</accession>
<organism evidence="2 4">
    <name type="scientific">Vanilla planifolia</name>
    <name type="common">Vanilla</name>
    <dbReference type="NCBI Taxonomy" id="51239"/>
    <lineage>
        <taxon>Eukaryota</taxon>
        <taxon>Viridiplantae</taxon>
        <taxon>Streptophyta</taxon>
        <taxon>Embryophyta</taxon>
        <taxon>Tracheophyta</taxon>
        <taxon>Spermatophyta</taxon>
        <taxon>Magnoliopsida</taxon>
        <taxon>Liliopsida</taxon>
        <taxon>Asparagales</taxon>
        <taxon>Orchidaceae</taxon>
        <taxon>Vanilloideae</taxon>
        <taxon>Vanilleae</taxon>
        <taxon>Vanilla</taxon>
    </lineage>
</organism>
<evidence type="ECO:0008006" key="5">
    <source>
        <dbReference type="Google" id="ProtNLM"/>
    </source>
</evidence>
<dbReference type="Proteomes" id="UP000639772">
    <property type="component" value="Chromosome 7"/>
</dbReference>
<dbReference type="Gene3D" id="3.30.428.10">
    <property type="entry name" value="HIT-like"/>
    <property type="match status" value="1"/>
</dbReference>
<dbReference type="PANTHER" id="PTHR46243:SF1">
    <property type="entry name" value="BIS(5'-ADENOSYL)-TRIPHOSPHATASE"/>
    <property type="match status" value="1"/>
</dbReference>
<evidence type="ECO:0000313" key="2">
    <source>
        <dbReference type="EMBL" id="KAG0475239.1"/>
    </source>
</evidence>
<evidence type="ECO:0000313" key="1">
    <source>
        <dbReference type="EMBL" id="KAG0473586.1"/>
    </source>
</evidence>
<dbReference type="InterPro" id="IPR036265">
    <property type="entry name" value="HIT-like_sf"/>
</dbReference>
<gene>
    <name evidence="2" type="ORF">HPP92_014925</name>
    <name evidence="1" type="ORF">HPP92_015443</name>
</gene>
<keyword evidence="3" id="KW-1185">Reference proteome</keyword>
<dbReference type="OrthoDB" id="680339at2759"/>
<protein>
    <recommendedName>
        <fullName evidence="5">Bis(5'-adenosyl)-triphosphatase</fullName>
    </recommendedName>
</protein>
<proteinExistence type="predicted"/>
<comment type="caution">
    <text evidence="2">The sequence shown here is derived from an EMBL/GenBank/DDBJ whole genome shotgun (WGS) entry which is preliminary data.</text>
</comment>
<dbReference type="AlphaFoldDB" id="A0A835UTK9"/>
<name>A0A835UTK9_VANPL</name>
<reference evidence="3 4" key="1">
    <citation type="journal article" date="2020" name="Nat. Food">
        <title>A phased Vanilla planifolia genome enables genetic improvement of flavour and production.</title>
        <authorList>
            <person name="Hasing T."/>
            <person name="Tang H."/>
            <person name="Brym M."/>
            <person name="Khazi F."/>
            <person name="Huang T."/>
            <person name="Chambers A.H."/>
        </authorList>
    </citation>
    <scope>NUCLEOTIDE SEQUENCE [LARGE SCALE GENOMIC DNA]</scope>
    <source>
        <tissue evidence="2">Leaf</tissue>
    </source>
</reference>
<dbReference type="Proteomes" id="UP000636800">
    <property type="component" value="Chromosome 7"/>
</dbReference>
<dbReference type="InterPro" id="IPR051884">
    <property type="entry name" value="Bis(5'-adenosyl)-TPase_reg"/>
</dbReference>
<evidence type="ECO:0000313" key="3">
    <source>
        <dbReference type="Proteomes" id="UP000636800"/>
    </source>
</evidence>
<dbReference type="EMBL" id="JADCNL010000007">
    <property type="protein sequence ID" value="KAG0473586.1"/>
    <property type="molecule type" value="Genomic_DNA"/>
</dbReference>